<evidence type="ECO:0000256" key="2">
    <source>
        <dbReference type="SAM" id="Phobius"/>
    </source>
</evidence>
<name>A0ABP1D600_9APHY</name>
<dbReference type="Proteomes" id="UP001497453">
    <property type="component" value="Chromosome 3"/>
</dbReference>
<accession>A0ABP1D600</accession>
<feature type="transmembrane region" description="Helical" evidence="2">
    <location>
        <begin position="245"/>
        <end position="267"/>
    </location>
</feature>
<evidence type="ECO:0000259" key="3">
    <source>
        <dbReference type="Pfam" id="PF20153"/>
    </source>
</evidence>
<evidence type="ECO:0000313" key="4">
    <source>
        <dbReference type="EMBL" id="CAL1703306.1"/>
    </source>
</evidence>
<feature type="transmembrane region" description="Helical" evidence="2">
    <location>
        <begin position="213"/>
        <end position="233"/>
    </location>
</feature>
<proteinExistence type="predicted"/>
<organism evidence="4 5">
    <name type="scientific">Somion occarium</name>
    <dbReference type="NCBI Taxonomy" id="3059160"/>
    <lineage>
        <taxon>Eukaryota</taxon>
        <taxon>Fungi</taxon>
        <taxon>Dikarya</taxon>
        <taxon>Basidiomycota</taxon>
        <taxon>Agaricomycotina</taxon>
        <taxon>Agaricomycetes</taxon>
        <taxon>Polyporales</taxon>
        <taxon>Cerrenaceae</taxon>
        <taxon>Somion</taxon>
    </lineage>
</organism>
<feature type="transmembrane region" description="Helical" evidence="2">
    <location>
        <begin position="279"/>
        <end position="299"/>
    </location>
</feature>
<feature type="transmembrane region" description="Helical" evidence="2">
    <location>
        <begin position="156"/>
        <end position="179"/>
    </location>
</feature>
<sequence>MSVKAEVVANEARDAAPREVIEGSGSHPQAAPMRPKHNPTGLSPDQVLQSDRFRTGAQDGWSKISKLLQQHDERKIQNCKEDIDTLLVFAGLFSAVLTAFVTESYTTLQDDPAEASTRILLHISHQIGNFMLTASSVNSTAPSITMLPFKATSSALWINGFWFSSLTCSLVTASLGILVKQWLREYMTHDSLSPRAQFRVRNFRYTGLLQGRVFELAALLPMLLQCALLLFFIGLSEFLRNIAPAIGWVVTALIACWLSFFIATTVAPMCWSQCPYRTPLFTGILQSARSTLYIVWNWLRLWGFTVRRRLGTVAFMLPRMPDVALLPTLAARHFRVLLSSITGAFEWWYFYYVEQNIATVKPTEESQIRADSYHDIDFLVAADDMFQDDELLQPLGECLLDVDFPEALHCIRKIIKHRRNVPAEPTILKSFVWISPSATRLRTMVVNVLNHQVDMMLAHGDGQIIRWSKQMHEGLMFVLTCPGPHPENEVRAFIHRMVSLGKVSAGAVLIALCSCYRYPVFEFGFQHPNTTYIEHVLSAGRELIGYTASGAPKSTHYGDTVLLGPADTVRLCHHLLCFVVHCPPVALDDHCGIFMQVQSDIESALRAYFSCEGPFIDAIEIVSSAKLCLVDLRVRVPHLVRQSLLEVLSLFLPEDMRGTPGDGTNARGNIVIKAGENPVSAGELRLPQIQ</sequence>
<feature type="region of interest" description="Disordered" evidence="1">
    <location>
        <begin position="1"/>
        <end position="43"/>
    </location>
</feature>
<keyword evidence="5" id="KW-1185">Reference proteome</keyword>
<keyword evidence="2" id="KW-0472">Membrane</keyword>
<keyword evidence="2" id="KW-1133">Transmembrane helix</keyword>
<protein>
    <recommendedName>
        <fullName evidence="3">DUF6535 domain-containing protein</fullName>
    </recommendedName>
</protein>
<feature type="transmembrane region" description="Helical" evidence="2">
    <location>
        <begin position="83"/>
        <end position="102"/>
    </location>
</feature>
<evidence type="ECO:0000313" key="5">
    <source>
        <dbReference type="Proteomes" id="UP001497453"/>
    </source>
</evidence>
<feature type="domain" description="DUF6535" evidence="3">
    <location>
        <begin position="61"/>
        <end position="240"/>
    </location>
</feature>
<gene>
    <name evidence="4" type="ORF">GFSPODELE1_LOCUS4514</name>
</gene>
<feature type="compositionally biased region" description="Basic and acidic residues" evidence="1">
    <location>
        <begin position="11"/>
        <end position="21"/>
    </location>
</feature>
<reference evidence="5" key="1">
    <citation type="submission" date="2024-04" db="EMBL/GenBank/DDBJ databases">
        <authorList>
            <person name="Shaw F."/>
            <person name="Minotto A."/>
        </authorList>
    </citation>
    <scope>NUCLEOTIDE SEQUENCE [LARGE SCALE GENOMIC DNA]</scope>
</reference>
<dbReference type="EMBL" id="OZ037946">
    <property type="protein sequence ID" value="CAL1703306.1"/>
    <property type="molecule type" value="Genomic_DNA"/>
</dbReference>
<evidence type="ECO:0000256" key="1">
    <source>
        <dbReference type="SAM" id="MobiDB-lite"/>
    </source>
</evidence>
<dbReference type="Pfam" id="PF20153">
    <property type="entry name" value="DUF6535"/>
    <property type="match status" value="1"/>
</dbReference>
<keyword evidence="2" id="KW-0812">Transmembrane</keyword>
<dbReference type="InterPro" id="IPR045338">
    <property type="entry name" value="DUF6535"/>
</dbReference>